<keyword evidence="9" id="KW-1185">Reference proteome</keyword>
<evidence type="ECO:0000256" key="1">
    <source>
        <dbReference type="ARBA" id="ARBA00007274"/>
    </source>
</evidence>
<dbReference type="PRINTS" id="PR00455">
    <property type="entry name" value="HTHTETR"/>
</dbReference>
<dbReference type="SUPFAM" id="SSF48498">
    <property type="entry name" value="Tetracyclin repressor-like, C-terminal domain"/>
    <property type="match status" value="1"/>
</dbReference>
<evidence type="ECO:0000259" key="7">
    <source>
        <dbReference type="PROSITE" id="PS50977"/>
    </source>
</evidence>
<dbReference type="InterPro" id="IPR036271">
    <property type="entry name" value="Tet_transcr_reg_TetR-rel_C_sf"/>
</dbReference>
<dbReference type="InterPro" id="IPR011004">
    <property type="entry name" value="Trimer_LpxA-like_sf"/>
</dbReference>
<dbReference type="FunFam" id="2.160.10.10:FF:000025">
    <property type="entry name" value="Hexapeptide-repeat containing-acetyltransferase"/>
    <property type="match status" value="1"/>
</dbReference>
<keyword evidence="4 6" id="KW-0238">DNA-binding</keyword>
<dbReference type="GO" id="GO:0008870">
    <property type="term" value="F:galactoside O-acetyltransferase activity"/>
    <property type="evidence" value="ECO:0007669"/>
    <property type="project" value="TreeGrafter"/>
</dbReference>
<dbReference type="InterPro" id="IPR039369">
    <property type="entry name" value="LacA-like"/>
</dbReference>
<dbReference type="KEGG" id="pry:Prubr_56350"/>
<dbReference type="CDD" id="cd03357">
    <property type="entry name" value="LbH_MAT_GAT"/>
    <property type="match status" value="1"/>
</dbReference>
<evidence type="ECO:0000313" key="8">
    <source>
        <dbReference type="EMBL" id="BCJ68614.1"/>
    </source>
</evidence>
<evidence type="ECO:0000256" key="2">
    <source>
        <dbReference type="ARBA" id="ARBA00022679"/>
    </source>
</evidence>
<dbReference type="EMBL" id="AP023359">
    <property type="protein sequence ID" value="BCJ68614.1"/>
    <property type="molecule type" value="Genomic_DNA"/>
</dbReference>
<evidence type="ECO:0000256" key="6">
    <source>
        <dbReference type="PROSITE-ProRule" id="PRU00335"/>
    </source>
</evidence>
<dbReference type="SUPFAM" id="SSF51161">
    <property type="entry name" value="Trimeric LpxA-like enzymes"/>
    <property type="match status" value="1"/>
</dbReference>
<comment type="similarity">
    <text evidence="1">Belongs to the transferase hexapeptide repeat family.</text>
</comment>
<gene>
    <name evidence="8" type="ORF">Prubr_56350</name>
</gene>
<dbReference type="InterPro" id="IPR024688">
    <property type="entry name" value="Mac_dom"/>
</dbReference>
<dbReference type="Proteomes" id="UP000680866">
    <property type="component" value="Chromosome"/>
</dbReference>
<dbReference type="Pfam" id="PF00440">
    <property type="entry name" value="TetR_N"/>
    <property type="match status" value="1"/>
</dbReference>
<dbReference type="PROSITE" id="PS50977">
    <property type="entry name" value="HTH_TETR_2"/>
    <property type="match status" value="1"/>
</dbReference>
<feature type="domain" description="HTH tetR-type" evidence="7">
    <location>
        <begin position="19"/>
        <end position="79"/>
    </location>
</feature>
<sequence length="401" mass="43708">MVRTGPPRLTGMGTRRVDPERRDRIIDAALALIAEEGVAGISHRKVAQRADVPLGSMTYHFEGMGELLREAFTRFAGTVSARFEERLAAARDLDEARAVVVDVIHHDDPVNPRDLVLTHELYTLAAREPAYRELTRAWMRRSRDILERHFDPATARQLDALIEGLIIHRALDTTPADRALTVDAVERITAGPVAGRRDGATGPAPAGLDALRARMLAGRMYDDTAAELVEARRRTVLLTDEYNASFGRPQADRERLLRRLLAAVGRDCHFEPTFRCEFGFNIRIGDNFYANFDCVMLDGGGITIGDDVLFGPRVGIYTANHAIDPAERAAGACYARPVVIGDRVWIGGDVTINQGVTIGAGSIVGSGSVVTKPVPSGVVAAGNPARVLREITDADRTGFRP</sequence>
<evidence type="ECO:0000313" key="9">
    <source>
        <dbReference type="Proteomes" id="UP000680866"/>
    </source>
</evidence>
<dbReference type="Gene3D" id="2.160.10.10">
    <property type="entry name" value="Hexapeptide repeat proteins"/>
    <property type="match status" value="1"/>
</dbReference>
<dbReference type="PANTHER" id="PTHR43017">
    <property type="entry name" value="GALACTOSIDE O-ACETYLTRANSFERASE"/>
    <property type="match status" value="1"/>
</dbReference>
<evidence type="ECO:0000256" key="5">
    <source>
        <dbReference type="ARBA" id="ARBA00023315"/>
    </source>
</evidence>
<keyword evidence="5" id="KW-0012">Acyltransferase</keyword>
<dbReference type="InterPro" id="IPR018357">
    <property type="entry name" value="Hexapep_transf_CS"/>
</dbReference>
<dbReference type="SMART" id="SM01266">
    <property type="entry name" value="Mac"/>
    <property type="match status" value="1"/>
</dbReference>
<keyword evidence="3" id="KW-0677">Repeat</keyword>
<dbReference type="Pfam" id="PF12464">
    <property type="entry name" value="Mac"/>
    <property type="match status" value="1"/>
</dbReference>
<organism evidence="8 9">
    <name type="scientific">Polymorphospora rubra</name>
    <dbReference type="NCBI Taxonomy" id="338584"/>
    <lineage>
        <taxon>Bacteria</taxon>
        <taxon>Bacillati</taxon>
        <taxon>Actinomycetota</taxon>
        <taxon>Actinomycetes</taxon>
        <taxon>Micromonosporales</taxon>
        <taxon>Micromonosporaceae</taxon>
        <taxon>Polymorphospora</taxon>
    </lineage>
</organism>
<dbReference type="SUPFAM" id="SSF46689">
    <property type="entry name" value="Homeodomain-like"/>
    <property type="match status" value="1"/>
</dbReference>
<proteinExistence type="inferred from homology"/>
<dbReference type="Pfam" id="PF17940">
    <property type="entry name" value="TetR_C_31"/>
    <property type="match status" value="1"/>
</dbReference>
<accession>A0A810N822</accession>
<evidence type="ECO:0000256" key="3">
    <source>
        <dbReference type="ARBA" id="ARBA00022737"/>
    </source>
</evidence>
<protein>
    <recommendedName>
        <fullName evidence="7">HTH tetR-type domain-containing protein</fullName>
    </recommendedName>
</protein>
<feature type="DNA-binding region" description="H-T-H motif" evidence="6">
    <location>
        <begin position="42"/>
        <end position="61"/>
    </location>
</feature>
<dbReference type="InterPro" id="IPR041583">
    <property type="entry name" value="TetR_C_31"/>
</dbReference>
<name>A0A810N822_9ACTN</name>
<reference evidence="8" key="1">
    <citation type="submission" date="2020-08" db="EMBL/GenBank/DDBJ databases">
        <title>Whole genome shotgun sequence of Polymorphospora rubra NBRC 101157.</title>
        <authorList>
            <person name="Komaki H."/>
            <person name="Tamura T."/>
        </authorList>
    </citation>
    <scope>NUCLEOTIDE SEQUENCE</scope>
    <source>
        <strain evidence="8">NBRC 101157</strain>
    </source>
</reference>
<dbReference type="GO" id="GO:0003677">
    <property type="term" value="F:DNA binding"/>
    <property type="evidence" value="ECO:0007669"/>
    <property type="project" value="UniProtKB-UniRule"/>
</dbReference>
<dbReference type="InterPro" id="IPR009057">
    <property type="entry name" value="Homeodomain-like_sf"/>
</dbReference>
<dbReference type="Pfam" id="PF00132">
    <property type="entry name" value="Hexapep"/>
    <property type="match status" value="1"/>
</dbReference>
<keyword evidence="2" id="KW-0808">Transferase</keyword>
<dbReference type="PROSITE" id="PS00101">
    <property type="entry name" value="HEXAPEP_TRANSFERASES"/>
    <property type="match status" value="1"/>
</dbReference>
<dbReference type="InterPro" id="IPR001451">
    <property type="entry name" value="Hexapep"/>
</dbReference>
<dbReference type="InterPro" id="IPR001647">
    <property type="entry name" value="HTH_TetR"/>
</dbReference>
<evidence type="ECO:0000256" key="4">
    <source>
        <dbReference type="ARBA" id="ARBA00023125"/>
    </source>
</evidence>
<dbReference type="PANTHER" id="PTHR43017:SF1">
    <property type="entry name" value="ACETYLTRANSFERASE YJL218W-RELATED"/>
    <property type="match status" value="1"/>
</dbReference>
<dbReference type="AlphaFoldDB" id="A0A810N822"/>
<dbReference type="Gene3D" id="1.10.357.10">
    <property type="entry name" value="Tetracycline Repressor, domain 2"/>
    <property type="match status" value="1"/>
</dbReference>